<name>A0A1I1WE69_9BACT</name>
<reference evidence="3" key="1">
    <citation type="submission" date="2016-10" db="EMBL/GenBank/DDBJ databases">
        <authorList>
            <person name="Varghese N."/>
            <person name="Submissions S."/>
        </authorList>
    </citation>
    <scope>NUCLEOTIDE SEQUENCE [LARGE SCALE GENOMIC DNA]</scope>
    <source>
        <strain evidence="3">ATCC 25963</strain>
    </source>
</reference>
<keyword evidence="3" id="KW-1185">Reference proteome</keyword>
<evidence type="ECO:0000313" key="3">
    <source>
        <dbReference type="Proteomes" id="UP000199400"/>
    </source>
</evidence>
<dbReference type="AlphaFoldDB" id="A0A1I1WE69"/>
<dbReference type="EMBL" id="FOMX01000006">
    <property type="protein sequence ID" value="SFD93505.1"/>
    <property type="molecule type" value="Genomic_DNA"/>
</dbReference>
<sequence length="76" mass="7881">MSCRASGARGRCEPGDGDLGSGRSATRAKTSRGAQLADKVHVPKNMSVETFSDSRSEREAEAEAEAAREGQRAGGA</sequence>
<protein>
    <submittedName>
        <fullName evidence="2">Uncharacterized protein</fullName>
    </submittedName>
</protein>
<proteinExistence type="predicted"/>
<organism evidence="2 3">
    <name type="scientific">Nannocystis exedens</name>
    <dbReference type="NCBI Taxonomy" id="54"/>
    <lineage>
        <taxon>Bacteria</taxon>
        <taxon>Pseudomonadati</taxon>
        <taxon>Myxococcota</taxon>
        <taxon>Polyangia</taxon>
        <taxon>Nannocystales</taxon>
        <taxon>Nannocystaceae</taxon>
        <taxon>Nannocystis</taxon>
    </lineage>
</organism>
<accession>A0A1I1WE69</accession>
<feature type="compositionally biased region" description="Basic and acidic residues" evidence="1">
    <location>
        <begin position="52"/>
        <end position="76"/>
    </location>
</feature>
<evidence type="ECO:0000313" key="2">
    <source>
        <dbReference type="EMBL" id="SFD93505.1"/>
    </source>
</evidence>
<dbReference type="Proteomes" id="UP000199400">
    <property type="component" value="Unassembled WGS sequence"/>
</dbReference>
<gene>
    <name evidence="2" type="ORF">SAMN02745121_02292</name>
</gene>
<feature type="region of interest" description="Disordered" evidence="1">
    <location>
        <begin position="1"/>
        <end position="76"/>
    </location>
</feature>
<evidence type="ECO:0000256" key="1">
    <source>
        <dbReference type="SAM" id="MobiDB-lite"/>
    </source>
</evidence>
<dbReference type="STRING" id="54.SAMN02745121_02292"/>